<keyword evidence="2" id="KW-1185">Reference proteome</keyword>
<dbReference type="AlphaFoldDB" id="A0A9W9DTV4"/>
<gene>
    <name evidence="1" type="ORF">J3R30DRAFT_3441899</name>
</gene>
<name>A0A9W9DTV4_9AGAR</name>
<sequence length="342" mass="39292">MCFYHSGVHVSYALKFYLVLVLRLVCTTFTSAMPIFDGGEPANLTVTPSVYLASRTPGERLRLQAVEIEFLEPTAESDVSMKKEDIVEQIQQYLGRTKDGFRPLNPKLDPADAKGEPFRNNQGFVNFKIRFKQHQASDFAEKEWQEWHTADIYSPFPFTPTDFHVYQNKPSQVGQSTKVGYLLKLEDNIVAMKAVGVMKRYILHRAPILSTKLYKFEVKLGQGSFPHVEKVANLRVSDFEIRLRFYFTQVALVLGFHATFDDAQGEAWSFKDKSGKERIPFQFKLTEDATVPYFTKWTEWHEGTMVNDDKMGDFVVYDKVPDVLAIQMVNMKIWVSPPKPST</sequence>
<dbReference type="EMBL" id="JAOTPV010000003">
    <property type="protein sequence ID" value="KAJ4485761.1"/>
    <property type="molecule type" value="Genomic_DNA"/>
</dbReference>
<organism evidence="1 2">
    <name type="scientific">Lentinula aciculospora</name>
    <dbReference type="NCBI Taxonomy" id="153920"/>
    <lineage>
        <taxon>Eukaryota</taxon>
        <taxon>Fungi</taxon>
        <taxon>Dikarya</taxon>
        <taxon>Basidiomycota</taxon>
        <taxon>Agaricomycotina</taxon>
        <taxon>Agaricomycetes</taxon>
        <taxon>Agaricomycetidae</taxon>
        <taxon>Agaricales</taxon>
        <taxon>Marasmiineae</taxon>
        <taxon>Omphalotaceae</taxon>
        <taxon>Lentinula</taxon>
    </lineage>
</organism>
<protein>
    <submittedName>
        <fullName evidence="1">Uncharacterized protein</fullName>
    </submittedName>
</protein>
<accession>A0A9W9DTV4</accession>
<proteinExistence type="predicted"/>
<dbReference type="Proteomes" id="UP001150266">
    <property type="component" value="Unassembled WGS sequence"/>
</dbReference>
<evidence type="ECO:0000313" key="2">
    <source>
        <dbReference type="Proteomes" id="UP001150266"/>
    </source>
</evidence>
<comment type="caution">
    <text evidence="1">The sequence shown here is derived from an EMBL/GenBank/DDBJ whole genome shotgun (WGS) entry which is preliminary data.</text>
</comment>
<evidence type="ECO:0000313" key="1">
    <source>
        <dbReference type="EMBL" id="KAJ4485761.1"/>
    </source>
</evidence>
<reference evidence="1" key="1">
    <citation type="submission" date="2022-08" db="EMBL/GenBank/DDBJ databases">
        <title>A Global Phylogenomic Analysis of the Shiitake Genus Lentinula.</title>
        <authorList>
            <consortium name="DOE Joint Genome Institute"/>
            <person name="Sierra-Patev S."/>
            <person name="Min B."/>
            <person name="Naranjo-Ortiz M."/>
            <person name="Looney B."/>
            <person name="Konkel Z."/>
            <person name="Slot J.C."/>
            <person name="Sakamoto Y."/>
            <person name="Steenwyk J.L."/>
            <person name="Rokas A."/>
            <person name="Carro J."/>
            <person name="Camarero S."/>
            <person name="Ferreira P."/>
            <person name="Molpeceres G."/>
            <person name="Ruiz-Duenas F.J."/>
            <person name="Serrano A."/>
            <person name="Henrissat B."/>
            <person name="Drula E."/>
            <person name="Hughes K.W."/>
            <person name="Mata J.L."/>
            <person name="Ishikawa N.K."/>
            <person name="Vargas-Isla R."/>
            <person name="Ushijima S."/>
            <person name="Smith C.A."/>
            <person name="Ahrendt S."/>
            <person name="Andreopoulos W."/>
            <person name="He G."/>
            <person name="Labutti K."/>
            <person name="Lipzen A."/>
            <person name="Ng V."/>
            <person name="Riley R."/>
            <person name="Sandor L."/>
            <person name="Barry K."/>
            <person name="Martinez A.T."/>
            <person name="Xiao Y."/>
            <person name="Gibbons J.G."/>
            <person name="Terashima K."/>
            <person name="Grigoriev I.V."/>
            <person name="Hibbett D.S."/>
        </authorList>
    </citation>
    <scope>NUCLEOTIDE SEQUENCE</scope>
    <source>
        <strain evidence="1">JLM2183</strain>
    </source>
</reference>